<dbReference type="SUPFAM" id="SSF103481">
    <property type="entry name" value="Multidrug resistance efflux transporter EmrE"/>
    <property type="match status" value="1"/>
</dbReference>
<keyword evidence="15" id="KW-1185">Reference proteome</keyword>
<accession>A0ABT2TT16</accession>
<dbReference type="PANTHER" id="PTHR30561">
    <property type="entry name" value="SMR FAMILY PROTON-DEPENDENT DRUG EFFLUX TRANSPORTER SUGE"/>
    <property type="match status" value="1"/>
</dbReference>
<evidence type="ECO:0000313" key="14">
    <source>
        <dbReference type="EMBL" id="MCU6765381.1"/>
    </source>
</evidence>
<keyword evidence="4" id="KW-0444">Lipid biosynthesis</keyword>
<keyword evidence="11 12" id="KW-0472">Membrane</keyword>
<feature type="transmembrane region" description="Helical" evidence="12">
    <location>
        <begin position="6"/>
        <end position="29"/>
    </location>
</feature>
<dbReference type="InterPro" id="IPR037185">
    <property type="entry name" value="EmrE-like"/>
</dbReference>
<dbReference type="PANTHER" id="PTHR30561:SF9">
    <property type="entry name" value="4-AMINO-4-DEOXY-L-ARABINOSE-PHOSPHOUNDECAPRENOL FLIPPASE SUBUNIT ARNF-RELATED"/>
    <property type="match status" value="1"/>
</dbReference>
<keyword evidence="7 12" id="KW-0812">Transmembrane</keyword>
<dbReference type="Gene3D" id="1.10.3730.20">
    <property type="match status" value="1"/>
</dbReference>
<evidence type="ECO:0000256" key="6">
    <source>
        <dbReference type="ARBA" id="ARBA00022556"/>
    </source>
</evidence>
<dbReference type="Proteomes" id="UP001652409">
    <property type="component" value="Unassembled WGS sequence"/>
</dbReference>
<dbReference type="InterPro" id="IPR000390">
    <property type="entry name" value="Small_drug/metabolite_transptr"/>
</dbReference>
<evidence type="ECO:0000256" key="12">
    <source>
        <dbReference type="SAM" id="Phobius"/>
    </source>
</evidence>
<comment type="subcellular location">
    <subcellularLocation>
        <location evidence="1">Cell membrane</location>
        <topology evidence="1">Multi-pass membrane protein</topology>
    </subcellularLocation>
</comment>
<dbReference type="Pfam" id="PF00892">
    <property type="entry name" value="EamA"/>
    <property type="match status" value="1"/>
</dbReference>
<evidence type="ECO:0000256" key="3">
    <source>
        <dbReference type="ARBA" id="ARBA00022475"/>
    </source>
</evidence>
<evidence type="ECO:0000259" key="13">
    <source>
        <dbReference type="Pfam" id="PF00892"/>
    </source>
</evidence>
<gene>
    <name evidence="14" type="ORF">OCV61_08130</name>
</gene>
<proteinExistence type="inferred from homology"/>
<evidence type="ECO:0000256" key="8">
    <source>
        <dbReference type="ARBA" id="ARBA00022985"/>
    </source>
</evidence>
<keyword evidence="10" id="KW-0443">Lipid metabolism</keyword>
<evidence type="ECO:0000256" key="7">
    <source>
        <dbReference type="ARBA" id="ARBA00022692"/>
    </source>
</evidence>
<evidence type="ECO:0000256" key="4">
    <source>
        <dbReference type="ARBA" id="ARBA00022516"/>
    </source>
</evidence>
<comment type="similarity">
    <text evidence="2">Belongs to the EamA transporter family.</text>
</comment>
<feature type="transmembrane region" description="Helical" evidence="12">
    <location>
        <begin position="97"/>
        <end position="113"/>
    </location>
</feature>
<evidence type="ECO:0000256" key="5">
    <source>
        <dbReference type="ARBA" id="ARBA00022519"/>
    </source>
</evidence>
<dbReference type="EMBL" id="JAOQJL010000013">
    <property type="protein sequence ID" value="MCU6765381.1"/>
    <property type="molecule type" value="Genomic_DNA"/>
</dbReference>
<keyword evidence="8" id="KW-0448">Lipopolysaccharide biosynthesis</keyword>
<evidence type="ECO:0000256" key="9">
    <source>
        <dbReference type="ARBA" id="ARBA00022989"/>
    </source>
</evidence>
<name>A0ABT2TT16_9FIRM</name>
<evidence type="ECO:0000256" key="11">
    <source>
        <dbReference type="ARBA" id="ARBA00023136"/>
    </source>
</evidence>
<keyword evidence="3" id="KW-1003">Cell membrane</keyword>
<dbReference type="RefSeq" id="WP_173727261.1">
    <property type="nucleotide sequence ID" value="NZ_JAOQJL010000013.1"/>
</dbReference>
<comment type="caution">
    <text evidence="14">The sequence shown here is derived from an EMBL/GenBank/DDBJ whole genome shotgun (WGS) entry which is preliminary data.</text>
</comment>
<feature type="domain" description="EamA" evidence="13">
    <location>
        <begin position="15"/>
        <end position="113"/>
    </location>
</feature>
<keyword evidence="5" id="KW-0997">Cell inner membrane</keyword>
<evidence type="ECO:0000256" key="1">
    <source>
        <dbReference type="ARBA" id="ARBA00004651"/>
    </source>
</evidence>
<keyword evidence="9 12" id="KW-1133">Transmembrane helix</keyword>
<sequence length="114" mass="12886">MNELQIYICILIVSVFVASLSQILLKISANKTYRDRLHEYLNPYVITGYGLLFLSTLLTMVALKKVPLSLSPVIESSSYIFVSLMGYLVLKERFTKRKLLGLLVILVGILVFSL</sequence>
<reference evidence="14 15" key="1">
    <citation type="journal article" date="2021" name="ISME Commun">
        <title>Automated analysis of genomic sequences facilitates high-throughput and comprehensive description of bacteria.</title>
        <authorList>
            <person name="Hitch T.C.A."/>
        </authorList>
    </citation>
    <scope>NUCLEOTIDE SEQUENCE [LARGE SCALE GENOMIC DNA]</scope>
    <source>
        <strain evidence="14 15">Sanger_23</strain>
    </source>
</reference>
<feature type="transmembrane region" description="Helical" evidence="12">
    <location>
        <begin position="69"/>
        <end position="90"/>
    </location>
</feature>
<evidence type="ECO:0000256" key="2">
    <source>
        <dbReference type="ARBA" id="ARBA00007362"/>
    </source>
</evidence>
<evidence type="ECO:0000313" key="15">
    <source>
        <dbReference type="Proteomes" id="UP001652409"/>
    </source>
</evidence>
<evidence type="ECO:0000256" key="10">
    <source>
        <dbReference type="ARBA" id="ARBA00023098"/>
    </source>
</evidence>
<dbReference type="InterPro" id="IPR000620">
    <property type="entry name" value="EamA_dom"/>
</dbReference>
<protein>
    <submittedName>
        <fullName evidence="14">EamA family transporter</fullName>
    </submittedName>
</protein>
<organism evidence="14 15">
    <name type="scientific">Blautia ammoniilytica</name>
    <dbReference type="NCBI Taxonomy" id="2981782"/>
    <lineage>
        <taxon>Bacteria</taxon>
        <taxon>Bacillati</taxon>
        <taxon>Bacillota</taxon>
        <taxon>Clostridia</taxon>
        <taxon>Lachnospirales</taxon>
        <taxon>Lachnospiraceae</taxon>
        <taxon>Blautia</taxon>
    </lineage>
</organism>
<feature type="transmembrane region" description="Helical" evidence="12">
    <location>
        <begin position="41"/>
        <end position="63"/>
    </location>
</feature>
<keyword evidence="6" id="KW-0441">Lipid A biosynthesis</keyword>